<gene>
    <name evidence="2" type="ORF">SAMN05192589_1279</name>
</gene>
<evidence type="ECO:0000313" key="2">
    <source>
        <dbReference type="EMBL" id="SDE71463.1"/>
    </source>
</evidence>
<feature type="chain" id="PRO_5011443596" evidence="1">
    <location>
        <begin position="29"/>
        <end position="209"/>
    </location>
</feature>
<evidence type="ECO:0000256" key="1">
    <source>
        <dbReference type="SAM" id="SignalP"/>
    </source>
</evidence>
<dbReference type="EMBL" id="FMZC01000027">
    <property type="protein sequence ID" value="SDE71463.1"/>
    <property type="molecule type" value="Genomic_DNA"/>
</dbReference>
<dbReference type="OrthoDB" id="8907661at2"/>
<protein>
    <submittedName>
        <fullName evidence="2">Uncharacterized protein</fullName>
    </submittedName>
</protein>
<keyword evidence="3" id="KW-1185">Reference proteome</keyword>
<evidence type="ECO:0000313" key="3">
    <source>
        <dbReference type="Proteomes" id="UP000198781"/>
    </source>
</evidence>
<feature type="signal peptide" evidence="1">
    <location>
        <begin position="1"/>
        <end position="28"/>
    </location>
</feature>
<organism evidence="2 3">
    <name type="scientific">Paracidovorax valerianellae</name>
    <dbReference type="NCBI Taxonomy" id="187868"/>
    <lineage>
        <taxon>Bacteria</taxon>
        <taxon>Pseudomonadati</taxon>
        <taxon>Pseudomonadota</taxon>
        <taxon>Betaproteobacteria</taxon>
        <taxon>Burkholderiales</taxon>
        <taxon>Comamonadaceae</taxon>
        <taxon>Paracidovorax</taxon>
    </lineage>
</organism>
<accession>A0A1G7F6B5</accession>
<reference evidence="2 3" key="1">
    <citation type="submission" date="2016-10" db="EMBL/GenBank/DDBJ databases">
        <authorList>
            <person name="de Groot N.N."/>
        </authorList>
    </citation>
    <scope>NUCLEOTIDE SEQUENCE [LARGE SCALE GENOMIC DNA]</scope>
    <source>
        <strain evidence="2 3">DSM 16619</strain>
    </source>
</reference>
<keyword evidence="1" id="KW-0732">Signal</keyword>
<dbReference type="STRING" id="187868.SAMN05192589_1279"/>
<name>A0A1G7F6B5_9BURK</name>
<sequence>MKVSNRKRVIASGLVATALCIAAGATGAQERGNIKFPAELKWKLMPLVTFNSRQYISGNPEEKRLLEPIWKENIDSTPLNLSRNDGSRLGSFILYQTHENKENRYIFTMFSAFESKCEPPPNGPFAQKGYVPPMYSICPMRVIVEDKSTGRRKQKDFPNYCHLSIDDENTPLAQNHTEFAFDDKTDSAYFRVIQYGKRVPECDRALHLG</sequence>
<dbReference type="AlphaFoldDB" id="A0A1G7F6B5"/>
<dbReference type="Proteomes" id="UP000198781">
    <property type="component" value="Unassembled WGS sequence"/>
</dbReference>
<proteinExistence type="predicted"/>